<dbReference type="PANTHER" id="PTHR42852:SF6">
    <property type="entry name" value="THIOL:DISULFIDE INTERCHANGE PROTEIN DSBE"/>
    <property type="match status" value="1"/>
</dbReference>
<dbReference type="Pfam" id="PF13905">
    <property type="entry name" value="Thioredoxin_8"/>
    <property type="match status" value="1"/>
</dbReference>
<evidence type="ECO:0000313" key="8">
    <source>
        <dbReference type="Proteomes" id="UP000553034"/>
    </source>
</evidence>
<keyword evidence="2" id="KW-0201">Cytochrome c-type biogenesis</keyword>
<name>A0A840ENZ6_9FLAO</name>
<dbReference type="RefSeq" id="WP_183478199.1">
    <property type="nucleotide sequence ID" value="NZ_JACIFO010000011.1"/>
</dbReference>
<proteinExistence type="predicted"/>
<organism evidence="7 8">
    <name type="scientific">Mesonia hippocampi</name>
    <dbReference type="NCBI Taxonomy" id="1628250"/>
    <lineage>
        <taxon>Bacteria</taxon>
        <taxon>Pseudomonadati</taxon>
        <taxon>Bacteroidota</taxon>
        <taxon>Flavobacteriia</taxon>
        <taxon>Flavobacteriales</taxon>
        <taxon>Flavobacteriaceae</taxon>
        <taxon>Mesonia</taxon>
    </lineage>
</organism>
<evidence type="ECO:0000313" key="7">
    <source>
        <dbReference type="EMBL" id="MBB4119858.1"/>
    </source>
</evidence>
<dbReference type="PANTHER" id="PTHR42852">
    <property type="entry name" value="THIOL:DISULFIDE INTERCHANGE PROTEIN DSBE"/>
    <property type="match status" value="1"/>
</dbReference>
<dbReference type="InterPro" id="IPR012336">
    <property type="entry name" value="Thioredoxin-like_fold"/>
</dbReference>
<feature type="domain" description="Thioredoxin" evidence="6">
    <location>
        <begin position="24"/>
        <end position="163"/>
    </location>
</feature>
<comment type="subcellular location">
    <subcellularLocation>
        <location evidence="1">Cell envelope</location>
    </subcellularLocation>
</comment>
<gene>
    <name evidence="7" type="ORF">GGR32_002169</name>
</gene>
<keyword evidence="8" id="KW-1185">Reference proteome</keyword>
<dbReference type="CDD" id="cd02966">
    <property type="entry name" value="TlpA_like_family"/>
    <property type="match status" value="1"/>
</dbReference>
<dbReference type="PROSITE" id="PS51352">
    <property type="entry name" value="THIOREDOXIN_2"/>
    <property type="match status" value="1"/>
</dbReference>
<comment type="caution">
    <text evidence="7">The sequence shown here is derived from an EMBL/GenBank/DDBJ whole genome shotgun (WGS) entry which is preliminary data.</text>
</comment>
<keyword evidence="7" id="KW-0413">Isomerase</keyword>
<evidence type="ECO:0000256" key="3">
    <source>
        <dbReference type="ARBA" id="ARBA00023157"/>
    </source>
</evidence>
<evidence type="ECO:0000256" key="1">
    <source>
        <dbReference type="ARBA" id="ARBA00004196"/>
    </source>
</evidence>
<keyword evidence="5" id="KW-0732">Signal</keyword>
<dbReference type="SUPFAM" id="SSF52833">
    <property type="entry name" value="Thioredoxin-like"/>
    <property type="match status" value="1"/>
</dbReference>
<feature type="signal peptide" evidence="5">
    <location>
        <begin position="1"/>
        <end position="19"/>
    </location>
</feature>
<keyword evidence="3" id="KW-1015">Disulfide bond</keyword>
<accession>A0A840ENZ6</accession>
<dbReference type="AlphaFoldDB" id="A0A840ENZ6"/>
<evidence type="ECO:0000259" key="6">
    <source>
        <dbReference type="PROSITE" id="PS51352"/>
    </source>
</evidence>
<dbReference type="GO" id="GO:0016853">
    <property type="term" value="F:isomerase activity"/>
    <property type="evidence" value="ECO:0007669"/>
    <property type="project" value="UniProtKB-KW"/>
</dbReference>
<reference evidence="7 8" key="1">
    <citation type="submission" date="2020-08" db="EMBL/GenBank/DDBJ databases">
        <title>Genomic Encyclopedia of Type Strains, Phase IV (KMG-IV): sequencing the most valuable type-strain genomes for metagenomic binning, comparative biology and taxonomic classification.</title>
        <authorList>
            <person name="Goeker M."/>
        </authorList>
    </citation>
    <scope>NUCLEOTIDE SEQUENCE [LARGE SCALE GENOMIC DNA]</scope>
    <source>
        <strain evidence="7 8">DSM 29568</strain>
    </source>
</reference>
<sequence>MKKVTLLIIGLLLITASNAQEVPTQFSDKALNDTFISTEGDKVKFKEILAEHQGNKILIDVWASWCKDCIVGMPKLRMLQEKFPEVSYVFLSLDKNKESWKKALDKYKLKGDHYYMKSGWKGKFGNFLQLNWIPRYLLIGEKGEILWFNAIEADDPNLIKALQ</sequence>
<dbReference type="InterPro" id="IPR013766">
    <property type="entry name" value="Thioredoxin_domain"/>
</dbReference>
<dbReference type="InterPro" id="IPR050553">
    <property type="entry name" value="Thioredoxin_ResA/DsbE_sf"/>
</dbReference>
<protein>
    <submittedName>
        <fullName evidence="7">Thiol-disulfide isomerase/thioredoxin</fullName>
    </submittedName>
</protein>
<evidence type="ECO:0000256" key="4">
    <source>
        <dbReference type="ARBA" id="ARBA00023284"/>
    </source>
</evidence>
<dbReference type="GO" id="GO:0030313">
    <property type="term" value="C:cell envelope"/>
    <property type="evidence" value="ECO:0007669"/>
    <property type="project" value="UniProtKB-SubCell"/>
</dbReference>
<dbReference type="Proteomes" id="UP000553034">
    <property type="component" value="Unassembled WGS sequence"/>
</dbReference>
<feature type="chain" id="PRO_5032377198" evidence="5">
    <location>
        <begin position="20"/>
        <end position="163"/>
    </location>
</feature>
<evidence type="ECO:0000256" key="5">
    <source>
        <dbReference type="SAM" id="SignalP"/>
    </source>
</evidence>
<evidence type="ECO:0000256" key="2">
    <source>
        <dbReference type="ARBA" id="ARBA00022748"/>
    </source>
</evidence>
<dbReference type="EMBL" id="JACIFO010000011">
    <property type="protein sequence ID" value="MBB4119858.1"/>
    <property type="molecule type" value="Genomic_DNA"/>
</dbReference>
<dbReference type="GO" id="GO:0017004">
    <property type="term" value="P:cytochrome complex assembly"/>
    <property type="evidence" value="ECO:0007669"/>
    <property type="project" value="UniProtKB-KW"/>
</dbReference>
<dbReference type="Gene3D" id="3.40.30.10">
    <property type="entry name" value="Glutaredoxin"/>
    <property type="match status" value="1"/>
</dbReference>
<dbReference type="InterPro" id="IPR036249">
    <property type="entry name" value="Thioredoxin-like_sf"/>
</dbReference>
<keyword evidence="4" id="KW-0676">Redox-active center</keyword>